<evidence type="ECO:0000256" key="10">
    <source>
        <dbReference type="ARBA" id="ARBA00023163"/>
    </source>
</evidence>
<keyword evidence="9" id="KW-0371">Homeobox</keyword>
<dbReference type="GO" id="GO:0005634">
    <property type="term" value="C:nucleus"/>
    <property type="evidence" value="ECO:0000318"/>
    <property type="project" value="GO_Central"/>
</dbReference>
<comment type="function">
    <text evidence="1">Putative transcription factor.</text>
</comment>
<accession>A0A804L1S5</accession>
<dbReference type="NCBIfam" id="TIGR01565">
    <property type="entry name" value="homeo_ZF_HD"/>
    <property type="match status" value="1"/>
</dbReference>
<evidence type="ECO:0000256" key="6">
    <source>
        <dbReference type="ARBA" id="ARBA00022833"/>
    </source>
</evidence>
<feature type="region of interest" description="Disordered" evidence="12">
    <location>
        <begin position="99"/>
        <end position="142"/>
    </location>
</feature>
<dbReference type="AlphaFoldDB" id="A0A804L1S5"/>
<dbReference type="Pfam" id="PF04770">
    <property type="entry name" value="ZF-HD_dimer"/>
    <property type="match status" value="1"/>
</dbReference>
<evidence type="ECO:0000313" key="16">
    <source>
        <dbReference type="Proteomes" id="UP000012960"/>
    </source>
</evidence>
<sequence length="303" mass="32962">MDHTTKVAEPETEGKTLSFPNGTLRKHHQRQPATAVEEFLYRECLKNHAASLGGHALDGCGEFMHSPAADPADPSSLRCVACGCHRNFHRRLPDPLHHRHRLHDREGEDERNREGGDEEESEMDGRREPTRTHRSSNSPPPFYSAPRMLLALNGGPGPIPVRPIVTPIAAVAAATPMAADVAQPRKRFRTRFTPGQKERMQELSERLGWRMQKRDEGQVEECCRQIGVDKGVFKVWMHNNKHAFFGQARKGGAGGGCGGSRTGNGVDGGDVVGRVEETSHSANGVDDSGGGNGHAMNGSSSSS</sequence>
<evidence type="ECO:0000256" key="5">
    <source>
        <dbReference type="ARBA" id="ARBA00022771"/>
    </source>
</evidence>
<feature type="domain" description="ZF-HD dimerization-type" evidence="13">
    <location>
        <begin position="41"/>
        <end position="92"/>
    </location>
</feature>
<comment type="subcellular location">
    <subcellularLocation>
        <location evidence="2">Nucleus</location>
    </subcellularLocation>
</comment>
<keyword evidence="8" id="KW-0238">DNA-binding</keyword>
<keyword evidence="4" id="KW-0479">Metal-binding</keyword>
<dbReference type="GO" id="GO:0000976">
    <property type="term" value="F:transcription cis-regulatory region binding"/>
    <property type="evidence" value="ECO:0000318"/>
    <property type="project" value="GO_Central"/>
</dbReference>
<dbReference type="SUPFAM" id="SSF46689">
    <property type="entry name" value="Homeodomain-like"/>
    <property type="match status" value="1"/>
</dbReference>
<evidence type="ECO:0000256" key="1">
    <source>
        <dbReference type="ARBA" id="ARBA00004049"/>
    </source>
</evidence>
<feature type="region of interest" description="Disordered" evidence="12">
    <location>
        <begin position="1"/>
        <end position="31"/>
    </location>
</feature>
<gene>
    <name evidence="14" type="ORF">GSMUA_332120.1</name>
</gene>
<keyword evidence="6" id="KW-0862">Zinc</keyword>
<dbReference type="EnsemblPlants" id="Ma10_t29750.1">
    <property type="protein sequence ID" value="Ma10_p29750.1"/>
    <property type="gene ID" value="Ma10_g29750"/>
</dbReference>
<dbReference type="Gramene" id="Ma10_t29750.1">
    <property type="protein sequence ID" value="Ma10_p29750.1"/>
    <property type="gene ID" value="Ma10_g29750"/>
</dbReference>
<dbReference type="PANTHER" id="PTHR31948">
    <property type="entry name" value="ZINC-FINGER HOMEODOMAIN PROTEIN 2"/>
    <property type="match status" value="1"/>
</dbReference>
<evidence type="ECO:0000256" key="4">
    <source>
        <dbReference type="ARBA" id="ARBA00022723"/>
    </source>
</evidence>
<evidence type="ECO:0000313" key="15">
    <source>
        <dbReference type="EnsemblPlants" id="Ma10_p29750.1"/>
    </source>
</evidence>
<dbReference type="InterPro" id="IPR006455">
    <property type="entry name" value="Homeodomain_ZF_HD"/>
</dbReference>
<dbReference type="PROSITE" id="PS00028">
    <property type="entry name" value="ZINC_FINGER_C2H2_1"/>
    <property type="match status" value="1"/>
</dbReference>
<dbReference type="InterPro" id="IPR006456">
    <property type="entry name" value="ZF_HD_homeobox_Cys/His_dimer"/>
</dbReference>
<proteinExistence type="predicted"/>
<feature type="compositionally biased region" description="Basic and acidic residues" evidence="12">
    <location>
        <begin position="103"/>
        <end position="115"/>
    </location>
</feature>
<evidence type="ECO:0000256" key="3">
    <source>
        <dbReference type="ARBA" id="ARBA00011416"/>
    </source>
</evidence>
<dbReference type="GO" id="GO:0006355">
    <property type="term" value="P:regulation of DNA-templated transcription"/>
    <property type="evidence" value="ECO:0000318"/>
    <property type="project" value="GO_Central"/>
</dbReference>
<dbReference type="InterPro" id="IPR009057">
    <property type="entry name" value="Homeodomain-like_sf"/>
</dbReference>
<dbReference type="InterPro" id="IPR013087">
    <property type="entry name" value="Znf_C2H2_type"/>
</dbReference>
<keyword evidence="11" id="KW-0539">Nucleus</keyword>
<comment type="subunit">
    <text evidence="3">Homo- and heterodimer with other ZFHD proteins.</text>
</comment>
<dbReference type="GO" id="GO:0008270">
    <property type="term" value="F:zinc ion binding"/>
    <property type="evidence" value="ECO:0007669"/>
    <property type="project" value="UniProtKB-KW"/>
</dbReference>
<evidence type="ECO:0000256" key="11">
    <source>
        <dbReference type="ARBA" id="ARBA00023242"/>
    </source>
</evidence>
<dbReference type="KEGG" id="mus:103969577"/>
<dbReference type="NCBIfam" id="TIGR01566">
    <property type="entry name" value="ZF_HD_prot_N"/>
    <property type="match status" value="1"/>
</dbReference>
<dbReference type="PROSITE" id="PS51523">
    <property type="entry name" value="ZF_HD_DIMER"/>
    <property type="match status" value="1"/>
</dbReference>
<evidence type="ECO:0000256" key="12">
    <source>
        <dbReference type="SAM" id="MobiDB-lite"/>
    </source>
</evidence>
<feature type="region of interest" description="Disordered" evidence="12">
    <location>
        <begin position="252"/>
        <end position="303"/>
    </location>
</feature>
<dbReference type="Gene3D" id="1.10.10.60">
    <property type="entry name" value="Homeodomain-like"/>
    <property type="match status" value="1"/>
</dbReference>
<dbReference type="GO" id="GO:0003700">
    <property type="term" value="F:DNA-binding transcription factor activity"/>
    <property type="evidence" value="ECO:0000318"/>
    <property type="project" value="GO_Central"/>
</dbReference>
<dbReference type="PANTHER" id="PTHR31948:SF72">
    <property type="entry name" value="ZINC-FINGER HOMEODOMAIN PROTEIN 10"/>
    <property type="match status" value="1"/>
</dbReference>
<keyword evidence="7" id="KW-0805">Transcription regulation</keyword>
<evidence type="ECO:0000256" key="9">
    <source>
        <dbReference type="ARBA" id="ARBA00023155"/>
    </source>
</evidence>
<evidence type="ECO:0000259" key="13">
    <source>
        <dbReference type="PROSITE" id="PS51523"/>
    </source>
</evidence>
<reference evidence="14" key="1">
    <citation type="submission" date="2021-03" db="EMBL/GenBank/DDBJ databases">
        <authorList>
            <consortium name="Genoscope - CEA"/>
            <person name="William W."/>
        </authorList>
    </citation>
    <scope>NUCLEOTIDE SEQUENCE</scope>
    <source>
        <strain evidence="14">Doubled-haploid Pahang</strain>
    </source>
</reference>
<dbReference type="FunFam" id="1.10.10.60:FF:000257">
    <property type="entry name" value="Zinc-finger homeodomain protein 2"/>
    <property type="match status" value="1"/>
</dbReference>
<dbReference type="OMA" id="LKRHHAN"/>
<dbReference type="EMBL" id="HG996476">
    <property type="protein sequence ID" value="CAG1854986.1"/>
    <property type="molecule type" value="Genomic_DNA"/>
</dbReference>
<evidence type="ECO:0000256" key="7">
    <source>
        <dbReference type="ARBA" id="ARBA00023015"/>
    </source>
</evidence>
<feature type="compositionally biased region" description="Gly residues" evidence="12">
    <location>
        <begin position="252"/>
        <end position="271"/>
    </location>
</feature>
<dbReference type="InParanoid" id="A0A804L1S5"/>
<feature type="compositionally biased region" description="Basic and acidic residues" evidence="12">
    <location>
        <begin position="1"/>
        <end position="14"/>
    </location>
</feature>
<organism evidence="15 16">
    <name type="scientific">Musa acuminata subsp. malaccensis</name>
    <name type="common">Wild banana</name>
    <name type="synonym">Musa malaccensis</name>
    <dbReference type="NCBI Taxonomy" id="214687"/>
    <lineage>
        <taxon>Eukaryota</taxon>
        <taxon>Viridiplantae</taxon>
        <taxon>Streptophyta</taxon>
        <taxon>Embryophyta</taxon>
        <taxon>Tracheophyta</taxon>
        <taxon>Spermatophyta</taxon>
        <taxon>Magnoliopsida</taxon>
        <taxon>Liliopsida</taxon>
        <taxon>Zingiberales</taxon>
        <taxon>Musaceae</taxon>
        <taxon>Musa</taxon>
    </lineage>
</organism>
<keyword evidence="10" id="KW-0804">Transcription</keyword>
<dbReference type="FunCoup" id="A0A804L1S5">
    <property type="interactions" value="393"/>
</dbReference>
<evidence type="ECO:0000256" key="8">
    <source>
        <dbReference type="ARBA" id="ARBA00023125"/>
    </source>
</evidence>
<protein>
    <submittedName>
        <fullName evidence="14">(wild Malaysian banana) hypothetical protein</fullName>
    </submittedName>
</protein>
<name>A0A804L1S5_MUSAM</name>
<dbReference type="Proteomes" id="UP000012960">
    <property type="component" value="Unplaced"/>
</dbReference>
<evidence type="ECO:0000256" key="2">
    <source>
        <dbReference type="ARBA" id="ARBA00004123"/>
    </source>
</evidence>
<dbReference type="OrthoDB" id="1929626at2759"/>
<keyword evidence="16" id="KW-1185">Reference proteome</keyword>
<keyword evidence="5" id="KW-0863">Zinc-finger</keyword>
<evidence type="ECO:0000313" key="14">
    <source>
        <dbReference type="EMBL" id="CAG1854986.1"/>
    </source>
</evidence>
<reference evidence="15" key="2">
    <citation type="submission" date="2021-05" db="UniProtKB">
        <authorList>
            <consortium name="EnsemblPlants"/>
        </authorList>
    </citation>
    <scope>IDENTIFICATION</scope>
    <source>
        <strain evidence="15">subsp. malaccensis</strain>
    </source>
</reference>